<proteinExistence type="predicted"/>
<organism evidence="1">
    <name type="scientific">mine drainage metagenome</name>
    <dbReference type="NCBI Taxonomy" id="410659"/>
    <lineage>
        <taxon>unclassified sequences</taxon>
        <taxon>metagenomes</taxon>
        <taxon>ecological metagenomes</taxon>
    </lineage>
</organism>
<dbReference type="EMBL" id="CABM01000041">
    <property type="protein sequence ID" value="CBH97090.1"/>
    <property type="molecule type" value="Genomic_DNA"/>
</dbReference>
<sequence length="40" mass="4511">MPWETAINLSPAEVLAFCVAAGELEGGKFDWRSMSWEKPR</sequence>
<reference evidence="1" key="1">
    <citation type="submission" date="2009-10" db="EMBL/GenBank/DDBJ databases">
        <title>Diversity of trophic interactions inside an arsenic-rich microbial ecosystem.</title>
        <authorList>
            <person name="Bertin P.N."/>
            <person name="Heinrich-Salmeron A."/>
            <person name="Pelletier E."/>
            <person name="Goulhen-Chollet F."/>
            <person name="Arsene-Ploetze F."/>
            <person name="Gallien S."/>
            <person name="Calteau A."/>
            <person name="Vallenet D."/>
            <person name="Casiot C."/>
            <person name="Chane-Woon-Ming B."/>
            <person name="Giloteaux L."/>
            <person name="Barakat M."/>
            <person name="Bonnefoy V."/>
            <person name="Bruneel O."/>
            <person name="Chandler M."/>
            <person name="Cleiss J."/>
            <person name="Duran R."/>
            <person name="Elbaz-Poulichet F."/>
            <person name="Fonknechten N."/>
            <person name="Lauga B."/>
            <person name="Mornico D."/>
            <person name="Ortet P."/>
            <person name="Schaeffer C."/>
            <person name="Siguier P."/>
            <person name="Alexander Thil Smith A."/>
            <person name="Van Dorsselaer A."/>
            <person name="Weissenbach J."/>
            <person name="Medigue C."/>
            <person name="Le Paslier D."/>
        </authorList>
    </citation>
    <scope>NUCLEOTIDE SEQUENCE</scope>
</reference>
<dbReference type="AlphaFoldDB" id="E6PQ86"/>
<gene>
    <name evidence="1" type="ORF">CARN2_1700</name>
</gene>
<comment type="caution">
    <text evidence="1">The sequence shown here is derived from an EMBL/GenBank/DDBJ whole genome shotgun (WGS) entry which is preliminary data.</text>
</comment>
<evidence type="ECO:0000313" key="1">
    <source>
        <dbReference type="EMBL" id="CBH97090.1"/>
    </source>
</evidence>
<name>E6PQ86_9ZZZZ</name>
<protein>
    <submittedName>
        <fullName evidence="1">Uncharacterized protein</fullName>
    </submittedName>
</protein>
<accession>E6PQ86</accession>